<proteinExistence type="predicted"/>
<dbReference type="AlphaFoldDB" id="X0UL48"/>
<dbReference type="EMBL" id="BARS01027610">
    <property type="protein sequence ID" value="GAF99981.1"/>
    <property type="molecule type" value="Genomic_DNA"/>
</dbReference>
<feature type="non-terminal residue" evidence="1">
    <location>
        <position position="161"/>
    </location>
</feature>
<accession>X0UL48</accession>
<comment type="caution">
    <text evidence="1">The sequence shown here is derived from an EMBL/GenBank/DDBJ whole genome shotgun (WGS) entry which is preliminary data.</text>
</comment>
<gene>
    <name evidence="1" type="ORF">S01H1_43345</name>
</gene>
<protein>
    <submittedName>
        <fullName evidence="1">Uncharacterized protein</fullName>
    </submittedName>
</protein>
<name>X0UL48_9ZZZZ</name>
<reference evidence="1" key="1">
    <citation type="journal article" date="2014" name="Front. Microbiol.">
        <title>High frequency of phylogenetically diverse reductive dehalogenase-homologous genes in deep subseafloor sedimentary metagenomes.</title>
        <authorList>
            <person name="Kawai M."/>
            <person name="Futagami T."/>
            <person name="Toyoda A."/>
            <person name="Takaki Y."/>
            <person name="Nishi S."/>
            <person name="Hori S."/>
            <person name="Arai W."/>
            <person name="Tsubouchi T."/>
            <person name="Morono Y."/>
            <person name="Uchiyama I."/>
            <person name="Ito T."/>
            <person name="Fujiyama A."/>
            <person name="Inagaki F."/>
            <person name="Takami H."/>
        </authorList>
    </citation>
    <scope>NUCLEOTIDE SEQUENCE</scope>
    <source>
        <strain evidence="1">Expedition CK06-06</strain>
    </source>
</reference>
<evidence type="ECO:0000313" key="1">
    <source>
        <dbReference type="EMBL" id="GAF99981.1"/>
    </source>
</evidence>
<organism evidence="1">
    <name type="scientific">marine sediment metagenome</name>
    <dbReference type="NCBI Taxonomy" id="412755"/>
    <lineage>
        <taxon>unclassified sequences</taxon>
        <taxon>metagenomes</taxon>
        <taxon>ecological metagenomes</taxon>
    </lineage>
</organism>
<sequence>MKRACGAVLLLCGLALVTSVVTAEPRGVDDLQQVLRAVNARQEQVKSFRYRWTCRWLLPRGCMDELHNLFEGMGEAAPAGGPFPPEDIHNEQLSSLIVDGSKVRYDWAGIVWSVGQRQMAPWGRSEAHVDGVTRTLNRGMSSVVTDRNMLVDRTAVKPLLA</sequence>